<dbReference type="Proteomes" id="UP000502005">
    <property type="component" value="Plasmid pNE1B"/>
</dbReference>
<dbReference type="PROSITE" id="PS50928">
    <property type="entry name" value="ABC_TM1"/>
    <property type="match status" value="1"/>
</dbReference>
<feature type="domain" description="ABC transmembrane type-1" evidence="11">
    <location>
        <begin position="17"/>
        <end position="202"/>
    </location>
</feature>
<evidence type="ECO:0000256" key="3">
    <source>
        <dbReference type="ARBA" id="ARBA00022448"/>
    </source>
</evidence>
<dbReference type="SUPFAM" id="SSF161098">
    <property type="entry name" value="MetI-like"/>
    <property type="match status" value="1"/>
</dbReference>
<feature type="transmembrane region" description="Helical" evidence="10">
    <location>
        <begin position="184"/>
        <end position="202"/>
    </location>
</feature>
<keyword evidence="8 10" id="KW-1133">Transmembrane helix</keyword>
<feature type="transmembrane region" description="Helical" evidence="10">
    <location>
        <begin position="20"/>
        <end position="41"/>
    </location>
</feature>
<dbReference type="PANTHER" id="PTHR30614:SF34">
    <property type="entry name" value="BLR6398 PROTEIN"/>
    <property type="match status" value="1"/>
</dbReference>
<reference evidence="12 13" key="1">
    <citation type="submission" date="2017-11" db="EMBL/GenBank/DDBJ databases">
        <title>Genome sequence of Pantoea cypripedii NE1.</title>
        <authorList>
            <person name="Nascimento F.X."/>
        </authorList>
    </citation>
    <scope>NUCLEOTIDE SEQUENCE [LARGE SCALE GENOMIC DNA]</scope>
    <source>
        <strain evidence="12 13">NE1</strain>
        <plasmid evidence="13">pne1b</plasmid>
    </source>
</reference>
<dbReference type="GO" id="GO:0043190">
    <property type="term" value="C:ATP-binding cassette (ABC) transporter complex"/>
    <property type="evidence" value="ECO:0007669"/>
    <property type="project" value="InterPro"/>
</dbReference>
<evidence type="ECO:0000256" key="7">
    <source>
        <dbReference type="ARBA" id="ARBA00022970"/>
    </source>
</evidence>
<protein>
    <submittedName>
        <fullName evidence="12">Amino acid ABC transporter permease</fullName>
    </submittedName>
</protein>
<sequence length="215" mass="24187">MVRSLGFNDILFLFEGLKWTVYLSLIAFVCGSLAGLIIALMRVSKFKSIWLPAWGYIEIFQNTPLLMQLFMVYYGVALFNWDISAWVAAAIGLTLHASAYLAEIWRGCIQVIPRGQDEAAQSLGISFFHRMKDVILPQAFKISLPATVGFMVGLIKSTSLTAIIGFTELTRSGQVLSNNIYQPLMVYSMVGAVYFLLCWPLSHWSSTLERKMQHN</sequence>
<evidence type="ECO:0000256" key="8">
    <source>
        <dbReference type="ARBA" id="ARBA00022989"/>
    </source>
</evidence>
<dbReference type="PANTHER" id="PTHR30614">
    <property type="entry name" value="MEMBRANE COMPONENT OF AMINO ACID ABC TRANSPORTER"/>
    <property type="match status" value="1"/>
</dbReference>
<evidence type="ECO:0000256" key="6">
    <source>
        <dbReference type="ARBA" id="ARBA00022692"/>
    </source>
</evidence>
<evidence type="ECO:0000256" key="2">
    <source>
        <dbReference type="ARBA" id="ARBA00010072"/>
    </source>
</evidence>
<geneLocation type="plasmid" evidence="13">
    <name>pne1b</name>
</geneLocation>
<keyword evidence="9 10" id="KW-0472">Membrane</keyword>
<evidence type="ECO:0000256" key="10">
    <source>
        <dbReference type="RuleBase" id="RU363032"/>
    </source>
</evidence>
<feature type="transmembrane region" description="Helical" evidence="10">
    <location>
        <begin position="83"/>
        <end position="102"/>
    </location>
</feature>
<dbReference type="Gene3D" id="1.10.3720.10">
    <property type="entry name" value="MetI-like"/>
    <property type="match status" value="1"/>
</dbReference>
<keyword evidence="4" id="KW-1003">Cell membrane</keyword>
<dbReference type="InterPro" id="IPR043429">
    <property type="entry name" value="ArtM/GltK/GlnP/TcyL/YhdX-like"/>
</dbReference>
<evidence type="ECO:0000256" key="1">
    <source>
        <dbReference type="ARBA" id="ARBA00004429"/>
    </source>
</evidence>
<keyword evidence="3 10" id="KW-0813">Transport</keyword>
<evidence type="ECO:0000256" key="4">
    <source>
        <dbReference type="ARBA" id="ARBA00022475"/>
    </source>
</evidence>
<evidence type="ECO:0000256" key="5">
    <source>
        <dbReference type="ARBA" id="ARBA00022519"/>
    </source>
</evidence>
<dbReference type="GO" id="GO:0022857">
    <property type="term" value="F:transmembrane transporter activity"/>
    <property type="evidence" value="ECO:0007669"/>
    <property type="project" value="InterPro"/>
</dbReference>
<evidence type="ECO:0000256" key="9">
    <source>
        <dbReference type="ARBA" id="ARBA00023136"/>
    </source>
</evidence>
<evidence type="ECO:0000259" key="11">
    <source>
        <dbReference type="PROSITE" id="PS50928"/>
    </source>
</evidence>
<evidence type="ECO:0000313" key="13">
    <source>
        <dbReference type="Proteomes" id="UP000502005"/>
    </source>
</evidence>
<keyword evidence="5" id="KW-0997">Cell inner membrane</keyword>
<dbReference type="InterPro" id="IPR035906">
    <property type="entry name" value="MetI-like_sf"/>
</dbReference>
<organism evidence="12 13">
    <name type="scientific">Pantoea cypripedii</name>
    <name type="common">Pectobacterium cypripedii</name>
    <name type="synonym">Erwinia cypripedii</name>
    <dbReference type="NCBI Taxonomy" id="55209"/>
    <lineage>
        <taxon>Bacteria</taxon>
        <taxon>Pseudomonadati</taxon>
        <taxon>Pseudomonadota</taxon>
        <taxon>Gammaproteobacteria</taxon>
        <taxon>Enterobacterales</taxon>
        <taxon>Erwiniaceae</taxon>
        <taxon>Pantoea</taxon>
    </lineage>
</organism>
<comment type="subcellular location">
    <subcellularLocation>
        <location evidence="1">Cell inner membrane</location>
        <topology evidence="1">Multi-pass membrane protein</topology>
    </subcellularLocation>
    <subcellularLocation>
        <location evidence="10">Cell membrane</location>
        <topology evidence="10">Multi-pass membrane protein</topology>
    </subcellularLocation>
</comment>
<dbReference type="GO" id="GO:0006865">
    <property type="term" value="P:amino acid transport"/>
    <property type="evidence" value="ECO:0007669"/>
    <property type="project" value="UniProtKB-KW"/>
</dbReference>
<keyword evidence="6 10" id="KW-0812">Transmembrane</keyword>
<dbReference type="EMBL" id="CP024770">
    <property type="protein sequence ID" value="QGY33193.1"/>
    <property type="molecule type" value="Genomic_DNA"/>
</dbReference>
<comment type="similarity">
    <text evidence="2">Belongs to the binding-protein-dependent transport system permease family. HisMQ subfamily.</text>
</comment>
<proteinExistence type="inferred from homology"/>
<name>A0A6B9GBC9_PANCY</name>
<gene>
    <name evidence="12" type="ORF">CUN67_30250</name>
</gene>
<dbReference type="NCBIfam" id="TIGR01726">
    <property type="entry name" value="HEQRo_perm_3TM"/>
    <property type="match status" value="1"/>
</dbReference>
<dbReference type="CDD" id="cd06261">
    <property type="entry name" value="TM_PBP2"/>
    <property type="match status" value="1"/>
</dbReference>
<feature type="transmembrane region" description="Helical" evidence="10">
    <location>
        <begin position="139"/>
        <end position="164"/>
    </location>
</feature>
<keyword evidence="12" id="KW-0614">Plasmid</keyword>
<dbReference type="InterPro" id="IPR010065">
    <property type="entry name" value="AA_ABC_transptr_permease_3TM"/>
</dbReference>
<dbReference type="InterPro" id="IPR000515">
    <property type="entry name" value="MetI-like"/>
</dbReference>
<dbReference type="AlphaFoldDB" id="A0A6B9GBC9"/>
<evidence type="ECO:0000313" key="12">
    <source>
        <dbReference type="EMBL" id="QGY33193.1"/>
    </source>
</evidence>
<dbReference type="Pfam" id="PF00528">
    <property type="entry name" value="BPD_transp_1"/>
    <property type="match status" value="1"/>
</dbReference>
<accession>A0A6B9GBC9</accession>
<keyword evidence="7" id="KW-0029">Amino-acid transport</keyword>
<dbReference type="RefSeq" id="WP_208719378.1">
    <property type="nucleotide sequence ID" value="NZ_CP024770.1"/>
</dbReference>